<dbReference type="Pfam" id="PF00041">
    <property type="entry name" value="fn3"/>
    <property type="match status" value="1"/>
</dbReference>
<feature type="domain" description="GH16" evidence="4">
    <location>
        <begin position="116"/>
        <end position="389"/>
    </location>
</feature>
<dbReference type="InterPro" id="IPR036116">
    <property type="entry name" value="FN3_sf"/>
</dbReference>
<protein>
    <recommendedName>
        <fullName evidence="7">GH16 domain-containing protein</fullName>
    </recommendedName>
</protein>
<evidence type="ECO:0000313" key="6">
    <source>
        <dbReference type="Proteomes" id="UP000253410"/>
    </source>
</evidence>
<dbReference type="InterPro" id="IPR013320">
    <property type="entry name" value="ConA-like_dom_sf"/>
</dbReference>
<dbReference type="EMBL" id="QFFJ01000001">
    <property type="protein sequence ID" value="RBL91234.1"/>
    <property type="molecule type" value="Genomic_DNA"/>
</dbReference>
<evidence type="ECO:0000259" key="3">
    <source>
        <dbReference type="PROSITE" id="PS50853"/>
    </source>
</evidence>
<evidence type="ECO:0008006" key="7">
    <source>
        <dbReference type="Google" id="ProtNLM"/>
    </source>
</evidence>
<dbReference type="Pfam" id="PF00722">
    <property type="entry name" value="Glyco_hydro_16"/>
    <property type="match status" value="1"/>
</dbReference>
<feature type="domain" description="Fibronectin type-III" evidence="3">
    <location>
        <begin position="22"/>
        <end position="111"/>
    </location>
</feature>
<evidence type="ECO:0000256" key="1">
    <source>
        <dbReference type="ARBA" id="ARBA00006865"/>
    </source>
</evidence>
<proteinExistence type="inferred from homology"/>
<dbReference type="SUPFAM" id="SSF49265">
    <property type="entry name" value="Fibronectin type III"/>
    <property type="match status" value="1"/>
</dbReference>
<dbReference type="CDD" id="cd00063">
    <property type="entry name" value="FN3"/>
    <property type="match status" value="1"/>
</dbReference>
<evidence type="ECO:0000259" key="4">
    <source>
        <dbReference type="PROSITE" id="PS51762"/>
    </source>
</evidence>
<comment type="similarity">
    <text evidence="1">Belongs to the glycosyl hydrolase 16 family.</text>
</comment>
<dbReference type="OrthoDB" id="692153at2"/>
<evidence type="ECO:0000313" key="5">
    <source>
        <dbReference type="EMBL" id="RBL91234.1"/>
    </source>
</evidence>
<dbReference type="RefSeq" id="WP_113613832.1">
    <property type="nucleotide sequence ID" value="NZ_QFFJ01000001.1"/>
</dbReference>
<keyword evidence="6" id="KW-1185">Reference proteome</keyword>
<feature type="chain" id="PRO_5016843387" description="GH16 domain-containing protein" evidence="2">
    <location>
        <begin position="18"/>
        <end position="529"/>
    </location>
</feature>
<dbReference type="GO" id="GO:0004553">
    <property type="term" value="F:hydrolase activity, hydrolyzing O-glycosyl compounds"/>
    <property type="evidence" value="ECO:0007669"/>
    <property type="project" value="InterPro"/>
</dbReference>
<feature type="signal peptide" evidence="2">
    <location>
        <begin position="1"/>
        <end position="17"/>
    </location>
</feature>
<dbReference type="Proteomes" id="UP000253410">
    <property type="component" value="Unassembled WGS sequence"/>
</dbReference>
<name>A0A365XZY4_9BACT</name>
<gene>
    <name evidence="5" type="ORF">DF182_01005</name>
</gene>
<dbReference type="GO" id="GO:0005975">
    <property type="term" value="P:carbohydrate metabolic process"/>
    <property type="evidence" value="ECO:0007669"/>
    <property type="project" value="InterPro"/>
</dbReference>
<dbReference type="AlphaFoldDB" id="A0A365XZY4"/>
<dbReference type="SUPFAM" id="SSF49899">
    <property type="entry name" value="Concanavalin A-like lectins/glucanases"/>
    <property type="match status" value="1"/>
</dbReference>
<reference evidence="5 6" key="1">
    <citation type="submission" date="2018-05" db="EMBL/GenBank/DDBJ databases">
        <title>Chitinophaga sp. K3CV102501T nov., isolated from isolated from a monsoon evergreen broad-leaved forest soil.</title>
        <authorList>
            <person name="Lv Y."/>
        </authorList>
    </citation>
    <scope>NUCLEOTIDE SEQUENCE [LARGE SCALE GENOMIC DNA]</scope>
    <source>
        <strain evidence="5 6">GDMCC 1.1325</strain>
    </source>
</reference>
<keyword evidence="2" id="KW-0732">Signal</keyword>
<dbReference type="Gene3D" id="2.60.120.200">
    <property type="match status" value="1"/>
</dbReference>
<dbReference type="Gene3D" id="2.60.120.260">
    <property type="entry name" value="Galactose-binding domain-like"/>
    <property type="match status" value="1"/>
</dbReference>
<dbReference type="InterPro" id="IPR003961">
    <property type="entry name" value="FN3_dom"/>
</dbReference>
<evidence type="ECO:0000256" key="2">
    <source>
        <dbReference type="SAM" id="SignalP"/>
    </source>
</evidence>
<dbReference type="InterPro" id="IPR013783">
    <property type="entry name" value="Ig-like_fold"/>
</dbReference>
<dbReference type="CDD" id="cd00413">
    <property type="entry name" value="Glyco_hydrolase_16"/>
    <property type="match status" value="1"/>
</dbReference>
<dbReference type="PROSITE" id="PS50853">
    <property type="entry name" value="FN3"/>
    <property type="match status" value="1"/>
</dbReference>
<accession>A0A365XZY4</accession>
<dbReference type="InterPro" id="IPR000757">
    <property type="entry name" value="Beta-glucanase-like"/>
</dbReference>
<sequence length="529" mass="60092">MKRLFYLLLLTSSGLWAQEIPAPTALQTKGTRSWIKLSWKDNADNETGYHVYWSASKQKPGTPSATLPANTSHFYIQQVKEKTQYYVWVEAFNNREKSKALQGSVITTTQWSLDTATARHPDIPGSSAVPEGMTIFWQDEFNDELLDRNKWHTTYYSNIDFLRKDNLQEMRAGQLPEAAYQLTGHSINIFTNDSLPAKVFYPSNGRKISSIQTYDWRTNENLLDNSRGGYFEVRVKRSASGQPKGLNTAYWFDSPGPDLKYYLQEGTTLEGTTGVRPKGQVFEIDVFENLDAQFVLHGHVDKKGEFVHNLATHIAEGFEHKDNWVVHGILWTPNSIKHYINGKLIKAYTDKHQIYSPNHFMNVFLGSYGAGGSVNMEVDYIRGYQWPLEGNNELPNPGFEANTSLLPWEGTGTLATDKKRNGLHGLSLQPGQEMEQYVYLNNNTDYQLSYWQNGNSPLYAAVENVKLVTGELQQAATQTHAGKADFSQQQLRFKTGKEYGNNMKTVRIYFKNTGKEAIVLDDVTISKVR</sequence>
<dbReference type="Gene3D" id="2.60.40.10">
    <property type="entry name" value="Immunoglobulins"/>
    <property type="match status" value="1"/>
</dbReference>
<dbReference type="PROSITE" id="PS51762">
    <property type="entry name" value="GH16_2"/>
    <property type="match status" value="1"/>
</dbReference>
<organism evidence="5 6">
    <name type="scientific">Chitinophaga flava</name>
    <dbReference type="NCBI Taxonomy" id="2259036"/>
    <lineage>
        <taxon>Bacteria</taxon>
        <taxon>Pseudomonadati</taxon>
        <taxon>Bacteroidota</taxon>
        <taxon>Chitinophagia</taxon>
        <taxon>Chitinophagales</taxon>
        <taxon>Chitinophagaceae</taxon>
        <taxon>Chitinophaga</taxon>
    </lineage>
</organism>
<comment type="caution">
    <text evidence="5">The sequence shown here is derived from an EMBL/GenBank/DDBJ whole genome shotgun (WGS) entry which is preliminary data.</text>
</comment>